<dbReference type="RefSeq" id="WP_017740560.1">
    <property type="nucleotide sequence ID" value="NZ_KQ976354.1"/>
</dbReference>
<dbReference type="STRING" id="128403.WA1_30400"/>
<evidence type="ECO:0000313" key="4">
    <source>
        <dbReference type="EMBL" id="KYC39652.1"/>
    </source>
</evidence>
<dbReference type="PANTHER" id="PTHR43420:SF12">
    <property type="entry name" value="N-ACETYLTRANSFERASE DOMAIN-CONTAINING PROTEIN"/>
    <property type="match status" value="1"/>
</dbReference>
<dbReference type="EMBL" id="ANNX02000033">
    <property type="protein sequence ID" value="KYC39652.1"/>
    <property type="molecule type" value="Genomic_DNA"/>
</dbReference>
<keyword evidence="2" id="KW-0012">Acyltransferase</keyword>
<accession>A0A139X4V9</accession>
<protein>
    <recommendedName>
        <fullName evidence="3">N-acetyltransferase domain-containing protein</fullName>
    </recommendedName>
</protein>
<dbReference type="PANTHER" id="PTHR43420">
    <property type="entry name" value="ACETYLTRANSFERASE"/>
    <property type="match status" value="1"/>
</dbReference>
<dbReference type="OrthoDB" id="9799092at2"/>
<evidence type="ECO:0000256" key="2">
    <source>
        <dbReference type="ARBA" id="ARBA00023315"/>
    </source>
</evidence>
<gene>
    <name evidence="4" type="ORF">WA1_30400</name>
</gene>
<evidence type="ECO:0000259" key="3">
    <source>
        <dbReference type="PROSITE" id="PS51186"/>
    </source>
</evidence>
<organism evidence="4 5">
    <name type="scientific">Scytonema hofmannii PCC 7110</name>
    <dbReference type="NCBI Taxonomy" id="128403"/>
    <lineage>
        <taxon>Bacteria</taxon>
        <taxon>Bacillati</taxon>
        <taxon>Cyanobacteriota</taxon>
        <taxon>Cyanophyceae</taxon>
        <taxon>Nostocales</taxon>
        <taxon>Scytonemataceae</taxon>
        <taxon>Scytonema</taxon>
    </lineage>
</organism>
<proteinExistence type="predicted"/>
<dbReference type="CDD" id="cd04301">
    <property type="entry name" value="NAT_SF"/>
    <property type="match status" value="1"/>
</dbReference>
<sequence length="167" mass="19668">MIIRKLTKHDAEDYRNIRLEALYNNPDSFGTMYHEEAIKTIDKFRDRISVDNNNFILGCSEDKELIGIVAFHQEERIKVRHKAYIRSMFVKQEYRGKGIGKLLLNELIERAKAINEIEILLLDVVTNNISAKQLYLSFGFKIYGIEKMAYKFSNQYFDMESMSLQIK</sequence>
<feature type="domain" description="N-acetyltransferase" evidence="3">
    <location>
        <begin position="1"/>
        <end position="167"/>
    </location>
</feature>
<dbReference type="SUPFAM" id="SSF55729">
    <property type="entry name" value="Acyl-CoA N-acyltransferases (Nat)"/>
    <property type="match status" value="1"/>
</dbReference>
<dbReference type="Gene3D" id="3.40.630.30">
    <property type="match status" value="1"/>
</dbReference>
<dbReference type="Pfam" id="PF13420">
    <property type="entry name" value="Acetyltransf_4"/>
    <property type="match status" value="1"/>
</dbReference>
<keyword evidence="1" id="KW-0808">Transferase</keyword>
<comment type="caution">
    <text evidence="4">The sequence shown here is derived from an EMBL/GenBank/DDBJ whole genome shotgun (WGS) entry which is preliminary data.</text>
</comment>
<dbReference type="InterPro" id="IPR000182">
    <property type="entry name" value="GNAT_dom"/>
</dbReference>
<keyword evidence="5" id="KW-1185">Reference proteome</keyword>
<reference evidence="4 5" key="1">
    <citation type="journal article" date="2013" name="Genome Biol. Evol.">
        <title>Genomes of Stigonematalean cyanobacteria (subsection V) and the evolution of oxygenic photosynthesis from prokaryotes to plastids.</title>
        <authorList>
            <person name="Dagan T."/>
            <person name="Roettger M."/>
            <person name="Stucken K."/>
            <person name="Landan G."/>
            <person name="Koch R."/>
            <person name="Major P."/>
            <person name="Gould S.B."/>
            <person name="Goremykin V.V."/>
            <person name="Rippka R."/>
            <person name="Tandeau de Marsac N."/>
            <person name="Gugger M."/>
            <person name="Lockhart P.J."/>
            <person name="Allen J.F."/>
            <person name="Brune I."/>
            <person name="Maus I."/>
            <person name="Puhler A."/>
            <person name="Martin W.F."/>
        </authorList>
    </citation>
    <scope>NUCLEOTIDE SEQUENCE [LARGE SCALE GENOMIC DNA]</scope>
    <source>
        <strain evidence="4 5">PCC 7110</strain>
    </source>
</reference>
<dbReference type="AlphaFoldDB" id="A0A139X4V9"/>
<name>A0A139X4V9_9CYAN</name>
<evidence type="ECO:0000313" key="5">
    <source>
        <dbReference type="Proteomes" id="UP000076925"/>
    </source>
</evidence>
<dbReference type="InterPro" id="IPR016181">
    <property type="entry name" value="Acyl_CoA_acyltransferase"/>
</dbReference>
<evidence type="ECO:0000256" key="1">
    <source>
        <dbReference type="ARBA" id="ARBA00022679"/>
    </source>
</evidence>
<dbReference type="Proteomes" id="UP000076925">
    <property type="component" value="Unassembled WGS sequence"/>
</dbReference>
<dbReference type="InterPro" id="IPR050680">
    <property type="entry name" value="YpeA/RimI_acetyltransf"/>
</dbReference>
<dbReference type="PROSITE" id="PS51186">
    <property type="entry name" value="GNAT"/>
    <property type="match status" value="1"/>
</dbReference>
<dbReference type="GO" id="GO:0016747">
    <property type="term" value="F:acyltransferase activity, transferring groups other than amino-acyl groups"/>
    <property type="evidence" value="ECO:0007669"/>
    <property type="project" value="InterPro"/>
</dbReference>